<dbReference type="Proteomes" id="UP000544872">
    <property type="component" value="Unassembled WGS sequence"/>
</dbReference>
<proteinExistence type="inferred from homology"/>
<dbReference type="GO" id="GO:0009007">
    <property type="term" value="F:site-specific DNA-methyltransferase (adenine-specific) activity"/>
    <property type="evidence" value="ECO:0007669"/>
    <property type="project" value="UniProtKB-EC"/>
</dbReference>
<keyword evidence="8" id="KW-1185">Reference proteome</keyword>
<dbReference type="InterPro" id="IPR023095">
    <property type="entry name" value="Ade_MeTrfase_dom_2"/>
</dbReference>
<comment type="similarity">
    <text evidence="1">Belongs to the N(4)/N(6)-methyltransferase family.</text>
</comment>
<name>A0A7W9ZGL1_NOVIT</name>
<dbReference type="PANTHER" id="PTHR30481">
    <property type="entry name" value="DNA ADENINE METHYLASE"/>
    <property type="match status" value="1"/>
</dbReference>
<comment type="caution">
    <text evidence="7">The sequence shown here is derived from an EMBL/GenBank/DDBJ whole genome shotgun (WGS) entry which is preliminary data.</text>
</comment>
<dbReference type="Pfam" id="PF02086">
    <property type="entry name" value="MethyltransfD12"/>
    <property type="match status" value="1"/>
</dbReference>
<evidence type="ECO:0000256" key="2">
    <source>
        <dbReference type="ARBA" id="ARBA00011900"/>
    </source>
</evidence>
<keyword evidence="3 7" id="KW-0489">Methyltransferase</keyword>
<gene>
    <name evidence="7" type="ORF">FHS48_002290</name>
</gene>
<keyword evidence="5" id="KW-0949">S-adenosyl-L-methionine</keyword>
<dbReference type="AlphaFoldDB" id="A0A7W9ZGL1"/>
<dbReference type="Gene3D" id="1.10.1020.10">
    <property type="entry name" value="Adenine-specific Methyltransferase, Domain 2"/>
    <property type="match status" value="1"/>
</dbReference>
<reference evidence="7 8" key="1">
    <citation type="submission" date="2020-08" db="EMBL/GenBank/DDBJ databases">
        <title>Genomic Encyclopedia of Type Strains, Phase IV (KMG-IV): sequencing the most valuable type-strain genomes for metagenomic binning, comparative biology and taxonomic classification.</title>
        <authorList>
            <person name="Goeker M."/>
        </authorList>
    </citation>
    <scope>NUCLEOTIDE SEQUENCE [LARGE SCALE GENOMIC DNA]</scope>
    <source>
        <strain evidence="7 8">DSM 11590</strain>
    </source>
</reference>
<dbReference type="EC" id="2.1.1.72" evidence="2"/>
<evidence type="ECO:0000256" key="1">
    <source>
        <dbReference type="ARBA" id="ARBA00006594"/>
    </source>
</evidence>
<dbReference type="RefSeq" id="WP_184263685.1">
    <property type="nucleotide sequence ID" value="NZ_JACIIX010000008.1"/>
</dbReference>
<dbReference type="GO" id="GO:0032259">
    <property type="term" value="P:methylation"/>
    <property type="evidence" value="ECO:0007669"/>
    <property type="project" value="UniProtKB-KW"/>
</dbReference>
<keyword evidence="4" id="KW-0808">Transferase</keyword>
<dbReference type="GO" id="GO:1904047">
    <property type="term" value="F:S-adenosyl-L-methionine binding"/>
    <property type="evidence" value="ECO:0007669"/>
    <property type="project" value="TreeGrafter"/>
</dbReference>
<dbReference type="Gene3D" id="3.40.50.150">
    <property type="entry name" value="Vaccinia Virus protein VP39"/>
    <property type="match status" value="1"/>
</dbReference>
<evidence type="ECO:0000256" key="4">
    <source>
        <dbReference type="ARBA" id="ARBA00022679"/>
    </source>
</evidence>
<evidence type="ECO:0000313" key="7">
    <source>
        <dbReference type="EMBL" id="MBB6210860.1"/>
    </source>
</evidence>
<dbReference type="InterPro" id="IPR012327">
    <property type="entry name" value="MeTrfase_D12"/>
</dbReference>
<accession>A0A7W9ZGL1</accession>
<protein>
    <recommendedName>
        <fullName evidence="2">site-specific DNA-methyltransferase (adenine-specific)</fullName>
        <ecNumber evidence="2">2.1.1.72</ecNumber>
    </recommendedName>
</protein>
<evidence type="ECO:0000313" key="8">
    <source>
        <dbReference type="Proteomes" id="UP000544872"/>
    </source>
</evidence>
<evidence type="ECO:0000256" key="5">
    <source>
        <dbReference type="ARBA" id="ARBA00022691"/>
    </source>
</evidence>
<evidence type="ECO:0000256" key="6">
    <source>
        <dbReference type="ARBA" id="ARBA00047942"/>
    </source>
</evidence>
<dbReference type="InterPro" id="IPR029063">
    <property type="entry name" value="SAM-dependent_MTases_sf"/>
</dbReference>
<dbReference type="EMBL" id="JACIIX010000008">
    <property type="protein sequence ID" value="MBB6210860.1"/>
    <property type="molecule type" value="Genomic_DNA"/>
</dbReference>
<dbReference type="SUPFAM" id="SSF53335">
    <property type="entry name" value="S-adenosyl-L-methionine-dependent methyltransferases"/>
    <property type="match status" value="1"/>
</dbReference>
<dbReference type="GO" id="GO:0009307">
    <property type="term" value="P:DNA restriction-modification system"/>
    <property type="evidence" value="ECO:0007669"/>
    <property type="project" value="InterPro"/>
</dbReference>
<comment type="catalytic activity">
    <reaction evidence="6">
        <text>a 2'-deoxyadenosine in DNA + S-adenosyl-L-methionine = an N(6)-methyl-2'-deoxyadenosine in DNA + S-adenosyl-L-homocysteine + H(+)</text>
        <dbReference type="Rhea" id="RHEA:15197"/>
        <dbReference type="Rhea" id="RHEA-COMP:12418"/>
        <dbReference type="Rhea" id="RHEA-COMP:12419"/>
        <dbReference type="ChEBI" id="CHEBI:15378"/>
        <dbReference type="ChEBI" id="CHEBI:57856"/>
        <dbReference type="ChEBI" id="CHEBI:59789"/>
        <dbReference type="ChEBI" id="CHEBI:90615"/>
        <dbReference type="ChEBI" id="CHEBI:90616"/>
        <dbReference type="EC" id="2.1.1.72"/>
    </reaction>
</comment>
<organism evidence="7 8">
    <name type="scientific">Novispirillum itersonii</name>
    <name type="common">Aquaspirillum itersonii</name>
    <dbReference type="NCBI Taxonomy" id="189"/>
    <lineage>
        <taxon>Bacteria</taxon>
        <taxon>Pseudomonadati</taxon>
        <taxon>Pseudomonadota</taxon>
        <taxon>Alphaproteobacteria</taxon>
        <taxon>Rhodospirillales</taxon>
        <taxon>Novispirillaceae</taxon>
        <taxon>Novispirillum</taxon>
    </lineage>
</organism>
<dbReference type="GO" id="GO:0043565">
    <property type="term" value="F:sequence-specific DNA binding"/>
    <property type="evidence" value="ECO:0007669"/>
    <property type="project" value="TreeGrafter"/>
</dbReference>
<sequence>MTSTNESPLMAGGVADGLSATDRIIIEANIDHAQRSLRPMAHPSPLNHSGGKGRSAANLMKVVSVPPGGVYLDANCGGCSIPLAFAQAAAESGKVVYFRMRDINSQLINFWCCLRDAPDGLVAEVRRLVEPYWRNPDRMFIDATKILETNRRDFVDDKVLVAAAYYIHSQICHPMAQFKLAAGGRSKDKTGWFLHSYAVRLGQLFRWSAVIQGWDFRVQDFRQTFQEAISLGGRAFLLTDPPYEGTGKSSYGVDFGADDHDQLAALVRLAHDGGVRVMVTLNWSEQNGSRYEGFLRFFRLQDWPSRGSDRKERQGQELVILTYDAPHLEFFRRQMGWLTVDEVRAQRNTNDNAVLESVA</sequence>
<dbReference type="GO" id="GO:0006298">
    <property type="term" value="P:mismatch repair"/>
    <property type="evidence" value="ECO:0007669"/>
    <property type="project" value="TreeGrafter"/>
</dbReference>
<evidence type="ECO:0000256" key="3">
    <source>
        <dbReference type="ARBA" id="ARBA00022603"/>
    </source>
</evidence>